<dbReference type="PROSITE" id="PS51032">
    <property type="entry name" value="AP2_ERF"/>
    <property type="match status" value="1"/>
</dbReference>
<reference evidence="10" key="1">
    <citation type="journal article" date="2022" name="Plant J.">
        <title>Strategies of tolerance reflected in two North American maple genomes.</title>
        <authorList>
            <person name="McEvoy S.L."/>
            <person name="Sezen U.U."/>
            <person name="Trouern-Trend A."/>
            <person name="McMahon S.M."/>
            <person name="Schaberg P.G."/>
            <person name="Yang J."/>
            <person name="Wegrzyn J.L."/>
            <person name="Swenson N.G."/>
        </authorList>
    </citation>
    <scope>NUCLEOTIDE SEQUENCE</scope>
    <source>
        <strain evidence="10">91603</strain>
    </source>
</reference>
<evidence type="ECO:0000256" key="6">
    <source>
        <dbReference type="ARBA" id="ARBA00023242"/>
    </source>
</evidence>
<feature type="compositionally biased region" description="Low complexity" evidence="8">
    <location>
        <begin position="31"/>
        <end position="43"/>
    </location>
</feature>
<evidence type="ECO:0000256" key="8">
    <source>
        <dbReference type="SAM" id="MobiDB-lite"/>
    </source>
</evidence>
<dbReference type="GO" id="GO:0005634">
    <property type="term" value="C:nucleus"/>
    <property type="evidence" value="ECO:0007669"/>
    <property type="project" value="UniProtKB-SubCell"/>
</dbReference>
<comment type="subcellular location">
    <subcellularLocation>
        <location evidence="1">Nucleus</location>
    </subcellularLocation>
</comment>
<organism evidence="10 11">
    <name type="scientific">Acer negundo</name>
    <name type="common">Box elder</name>
    <dbReference type="NCBI Taxonomy" id="4023"/>
    <lineage>
        <taxon>Eukaryota</taxon>
        <taxon>Viridiplantae</taxon>
        <taxon>Streptophyta</taxon>
        <taxon>Embryophyta</taxon>
        <taxon>Tracheophyta</taxon>
        <taxon>Spermatophyta</taxon>
        <taxon>Magnoliopsida</taxon>
        <taxon>eudicotyledons</taxon>
        <taxon>Gunneridae</taxon>
        <taxon>Pentapetalae</taxon>
        <taxon>rosids</taxon>
        <taxon>malvids</taxon>
        <taxon>Sapindales</taxon>
        <taxon>Sapindaceae</taxon>
        <taxon>Hippocastanoideae</taxon>
        <taxon>Acereae</taxon>
        <taxon>Acer</taxon>
    </lineage>
</organism>
<feature type="region of interest" description="Disordered" evidence="8">
    <location>
        <begin position="1"/>
        <end position="65"/>
    </location>
</feature>
<comment type="similarity">
    <text evidence="7">Belongs to the AP2/ERF transcription factor family. ERF subfamily.</text>
</comment>
<comment type="caution">
    <text evidence="10">The sequence shown here is derived from an EMBL/GenBank/DDBJ whole genome shotgun (WGS) entry which is preliminary data.</text>
</comment>
<dbReference type="InterPro" id="IPR001471">
    <property type="entry name" value="AP2/ERF_dom"/>
</dbReference>
<dbReference type="GO" id="GO:0009873">
    <property type="term" value="P:ethylene-activated signaling pathway"/>
    <property type="evidence" value="ECO:0007669"/>
    <property type="project" value="UniProtKB-KW"/>
</dbReference>
<dbReference type="PANTHER" id="PTHR31677:SF245">
    <property type="entry name" value="ETHYLENE-RESPONSIVE TRANSCRIPTION FACTOR ESR1"/>
    <property type="match status" value="1"/>
</dbReference>
<gene>
    <name evidence="10" type="ORF">LWI28_001910</name>
</gene>
<dbReference type="SMART" id="SM00380">
    <property type="entry name" value="AP2"/>
    <property type="match status" value="1"/>
</dbReference>
<keyword evidence="6" id="KW-0539">Nucleus</keyword>
<dbReference type="GO" id="GO:0003700">
    <property type="term" value="F:DNA-binding transcription factor activity"/>
    <property type="evidence" value="ECO:0007669"/>
    <property type="project" value="InterPro"/>
</dbReference>
<keyword evidence="4" id="KW-0238">DNA-binding</keyword>
<dbReference type="Gene3D" id="3.30.730.10">
    <property type="entry name" value="AP2/ERF domain"/>
    <property type="match status" value="1"/>
</dbReference>
<keyword evidence="11" id="KW-1185">Reference proteome</keyword>
<dbReference type="GO" id="GO:0003677">
    <property type="term" value="F:DNA binding"/>
    <property type="evidence" value="ECO:0007669"/>
    <property type="project" value="UniProtKB-KW"/>
</dbReference>
<sequence length="428" mass="47536">MEEALRRLNGMSHITDSHDPHEPITDSQNNSTSTTTTTTTTTTASNKRSLKDSSNGGAGTGTMRYRGVRRRPWGRYAAEIRDPQSKERRWLGTFDTAEEAACAYDCAARAMRGLKARTNFVYPPEPHHQSSIDHHLHLPPFNFSKQPTRQFNQASHQWPTSLADPSSHHHVGDLDHHHHYGVPAPHRNTSSLNMLLLRDFLNTSTTTTATTQPQIYDHHQLPISSTPSTVFSTGSSVTMNPSHASFTGSYNSMSSSTIPLKEDHQSYNNSFVGGSSTISDNYNEFFPQESSDSGLLQEIIQGFFPKPLSKKSINDSSSSSNFYTQDQSVVSPILLSEVSSASQSTSLDALKRDNIVKNENYDFYLGGPRQQFQSFNEISAGSHHQAVVYRNDLPLNLQVGPDSSVMDDMIFQYPELMSSVFAARVQNA</sequence>
<dbReference type="Proteomes" id="UP001064489">
    <property type="component" value="Chromosome 7"/>
</dbReference>
<accession>A0AAD5IKA2</accession>
<protein>
    <recommendedName>
        <fullName evidence="9">AP2/ERF domain-containing protein</fullName>
    </recommendedName>
</protein>
<dbReference type="PRINTS" id="PR00367">
    <property type="entry name" value="ETHRSPELEMNT"/>
</dbReference>
<dbReference type="FunFam" id="3.30.730.10:FF:000001">
    <property type="entry name" value="Ethylene-responsive transcription factor 2"/>
    <property type="match status" value="1"/>
</dbReference>
<evidence type="ECO:0000256" key="2">
    <source>
        <dbReference type="ARBA" id="ARBA00022745"/>
    </source>
</evidence>
<dbReference type="EMBL" id="JAJSOW010000104">
    <property type="protein sequence ID" value="KAI9168785.1"/>
    <property type="molecule type" value="Genomic_DNA"/>
</dbReference>
<evidence type="ECO:0000256" key="3">
    <source>
        <dbReference type="ARBA" id="ARBA00023015"/>
    </source>
</evidence>
<dbReference type="PANTHER" id="PTHR31677">
    <property type="entry name" value="AP2 DOMAIN CLASS TRANSCRIPTION FACTOR"/>
    <property type="match status" value="1"/>
</dbReference>
<dbReference type="Pfam" id="PF00847">
    <property type="entry name" value="AP2"/>
    <property type="match status" value="1"/>
</dbReference>
<feature type="domain" description="AP2/ERF" evidence="9">
    <location>
        <begin position="64"/>
        <end position="121"/>
    </location>
</feature>
<dbReference type="CDD" id="cd00018">
    <property type="entry name" value="AP2"/>
    <property type="match status" value="1"/>
</dbReference>
<dbReference type="InterPro" id="IPR016177">
    <property type="entry name" value="DNA-bd_dom_sf"/>
</dbReference>
<evidence type="ECO:0000259" key="9">
    <source>
        <dbReference type="PROSITE" id="PS51032"/>
    </source>
</evidence>
<reference evidence="10" key="2">
    <citation type="submission" date="2023-02" db="EMBL/GenBank/DDBJ databases">
        <authorList>
            <person name="Swenson N.G."/>
            <person name="Wegrzyn J.L."/>
            <person name="Mcevoy S.L."/>
        </authorList>
    </citation>
    <scope>NUCLEOTIDE SEQUENCE</scope>
    <source>
        <strain evidence="10">91603</strain>
        <tissue evidence="10">Leaf</tissue>
    </source>
</reference>
<evidence type="ECO:0000256" key="7">
    <source>
        <dbReference type="ARBA" id="ARBA00024343"/>
    </source>
</evidence>
<name>A0AAD5IKA2_ACENE</name>
<keyword evidence="5" id="KW-0804">Transcription</keyword>
<evidence type="ECO:0000256" key="1">
    <source>
        <dbReference type="ARBA" id="ARBA00004123"/>
    </source>
</evidence>
<feature type="compositionally biased region" description="Polar residues" evidence="8">
    <location>
        <begin position="44"/>
        <end position="55"/>
    </location>
</feature>
<proteinExistence type="inferred from homology"/>
<keyword evidence="2" id="KW-0936">Ethylene signaling pathway</keyword>
<dbReference type="InterPro" id="IPR036955">
    <property type="entry name" value="AP2/ERF_dom_sf"/>
</dbReference>
<dbReference type="SUPFAM" id="SSF54171">
    <property type="entry name" value="DNA-binding domain"/>
    <property type="match status" value="1"/>
</dbReference>
<dbReference type="AlphaFoldDB" id="A0AAD5IKA2"/>
<evidence type="ECO:0000313" key="10">
    <source>
        <dbReference type="EMBL" id="KAI9168785.1"/>
    </source>
</evidence>
<feature type="compositionally biased region" description="Basic and acidic residues" evidence="8">
    <location>
        <begin position="15"/>
        <end position="24"/>
    </location>
</feature>
<evidence type="ECO:0000256" key="5">
    <source>
        <dbReference type="ARBA" id="ARBA00023163"/>
    </source>
</evidence>
<evidence type="ECO:0000313" key="11">
    <source>
        <dbReference type="Proteomes" id="UP001064489"/>
    </source>
</evidence>
<evidence type="ECO:0000256" key="4">
    <source>
        <dbReference type="ARBA" id="ARBA00023125"/>
    </source>
</evidence>
<keyword evidence="3" id="KW-0805">Transcription regulation</keyword>